<accession>A0A835YQH2</accession>
<sequence>MTKGGQASIPERERVSEEMYGTEYKELSKDEKKEVVEHSLGAGMDPPERTAQVDAAAEATKGQGPKKRPGGSGSDKHHQNF</sequence>
<comment type="caution">
    <text evidence="2">The sequence shown here is derived from an EMBL/GenBank/DDBJ whole genome shotgun (WGS) entry which is preliminary data.</text>
</comment>
<feature type="compositionally biased region" description="Basic and acidic residues" evidence="1">
    <location>
        <begin position="10"/>
        <end position="37"/>
    </location>
</feature>
<gene>
    <name evidence="2" type="ORF">HYH03_000490</name>
</gene>
<dbReference type="Proteomes" id="UP000612055">
    <property type="component" value="Unassembled WGS sequence"/>
</dbReference>
<dbReference type="OrthoDB" id="10439370at2759"/>
<reference evidence="2" key="1">
    <citation type="journal article" date="2020" name="bioRxiv">
        <title>Comparative genomics of Chlamydomonas.</title>
        <authorList>
            <person name="Craig R.J."/>
            <person name="Hasan A.R."/>
            <person name="Ness R.W."/>
            <person name="Keightley P.D."/>
        </authorList>
    </citation>
    <scope>NUCLEOTIDE SEQUENCE</scope>
    <source>
        <strain evidence="2">CCAP 11/70</strain>
    </source>
</reference>
<name>A0A835YQH2_9CHLO</name>
<organism evidence="2 3">
    <name type="scientific">Edaphochlamys debaryana</name>
    <dbReference type="NCBI Taxonomy" id="47281"/>
    <lineage>
        <taxon>Eukaryota</taxon>
        <taxon>Viridiplantae</taxon>
        <taxon>Chlorophyta</taxon>
        <taxon>core chlorophytes</taxon>
        <taxon>Chlorophyceae</taxon>
        <taxon>CS clade</taxon>
        <taxon>Chlamydomonadales</taxon>
        <taxon>Chlamydomonadales incertae sedis</taxon>
        <taxon>Edaphochlamys</taxon>
    </lineage>
</organism>
<evidence type="ECO:0000256" key="1">
    <source>
        <dbReference type="SAM" id="MobiDB-lite"/>
    </source>
</evidence>
<proteinExistence type="predicted"/>
<dbReference type="AlphaFoldDB" id="A0A835YQH2"/>
<evidence type="ECO:0000313" key="3">
    <source>
        <dbReference type="Proteomes" id="UP000612055"/>
    </source>
</evidence>
<dbReference type="EMBL" id="JAEHOE010000001">
    <property type="protein sequence ID" value="KAG2501994.1"/>
    <property type="molecule type" value="Genomic_DNA"/>
</dbReference>
<protein>
    <submittedName>
        <fullName evidence="2">Uncharacterized protein</fullName>
    </submittedName>
</protein>
<feature type="region of interest" description="Disordered" evidence="1">
    <location>
        <begin position="1"/>
        <end position="81"/>
    </location>
</feature>
<keyword evidence="3" id="KW-1185">Reference proteome</keyword>
<evidence type="ECO:0000313" key="2">
    <source>
        <dbReference type="EMBL" id="KAG2501994.1"/>
    </source>
</evidence>